<evidence type="ECO:0000313" key="4">
    <source>
        <dbReference type="EMBL" id="MCY1009149.1"/>
    </source>
</evidence>
<name>A0A9X3IZZ9_9BACT</name>
<organism evidence="4 5">
    <name type="scientific">Nannocystis pusilla</name>
    <dbReference type="NCBI Taxonomy" id="889268"/>
    <lineage>
        <taxon>Bacteria</taxon>
        <taxon>Pseudomonadati</taxon>
        <taxon>Myxococcota</taxon>
        <taxon>Polyangia</taxon>
        <taxon>Nannocystales</taxon>
        <taxon>Nannocystaceae</taxon>
        <taxon>Nannocystis</taxon>
    </lineage>
</organism>
<evidence type="ECO:0000256" key="1">
    <source>
        <dbReference type="ARBA" id="ARBA00022729"/>
    </source>
</evidence>
<dbReference type="InterPro" id="IPR016187">
    <property type="entry name" value="CTDL_fold"/>
</dbReference>
<reference evidence="4" key="1">
    <citation type="submission" date="2022-11" db="EMBL/GenBank/DDBJ databases">
        <title>Minimal conservation of predation-associated metabolite biosynthetic gene clusters underscores biosynthetic potential of Myxococcota including descriptions for ten novel species: Archangium lansinium sp. nov., Myxococcus landrumus sp. nov., Nannocystis bai.</title>
        <authorList>
            <person name="Ahearne A."/>
            <person name="Stevens C."/>
            <person name="Phillips K."/>
        </authorList>
    </citation>
    <scope>NUCLEOTIDE SEQUENCE</scope>
    <source>
        <strain evidence="4">Na p29</strain>
    </source>
</reference>
<dbReference type="InterPro" id="IPR016186">
    <property type="entry name" value="C-type_lectin-like/link_sf"/>
</dbReference>
<sequence>MTHRTATLLALFAASGCFYNPHGSVSQPDTSTGTDAASSTIPTTSDGAQACGNGVLEPGEQCDDGNLVDGDGCEADCGFTPVELCGNGTLDDGEECDDGNTDDSDACRDVCKHAVCGDGVVHLGVETCDDGNLADTDDCLSSCAAATCGDGLVHADVELCDDGRANDDSAYDGCTTECEPGPRCGDNQVQAPEEECDDGTPGGDDLCNACKNVSFRYIFVTSQTYKGDMNQLNGADARCGVLTLDFPAGDWVAWLSDDGQGVAARLDTKFVGWYILPGPKPVLVARNWSGLASGTLLNPINRDESGTLVAPDALAWTNTAPDGSILSLDAHCSVWDALGGTGRVGSTSATDSTWTDSQTAADCTTMHHLYCIQN</sequence>
<evidence type="ECO:0000313" key="5">
    <source>
        <dbReference type="Proteomes" id="UP001150924"/>
    </source>
</evidence>
<dbReference type="SUPFAM" id="SSF56436">
    <property type="entry name" value="C-type lectin-like"/>
    <property type="match status" value="1"/>
</dbReference>
<evidence type="ECO:0000256" key="2">
    <source>
        <dbReference type="ARBA" id="ARBA00022737"/>
    </source>
</evidence>
<proteinExistence type="predicted"/>
<dbReference type="InterPro" id="IPR011936">
    <property type="entry name" value="Myxo_disulph_rpt"/>
</dbReference>
<dbReference type="RefSeq" id="WP_267771808.1">
    <property type="nucleotide sequence ID" value="NZ_JAPNKE010000002.1"/>
</dbReference>
<dbReference type="AlphaFoldDB" id="A0A9X3IZZ9"/>
<dbReference type="Proteomes" id="UP001150924">
    <property type="component" value="Unassembled WGS sequence"/>
</dbReference>
<keyword evidence="5" id="KW-1185">Reference proteome</keyword>
<protein>
    <submittedName>
        <fullName evidence="4">DUF4215 domain-containing protein</fullName>
    </submittedName>
</protein>
<comment type="caution">
    <text evidence="4">The sequence shown here is derived from an EMBL/GenBank/DDBJ whole genome shotgun (WGS) entry which is preliminary data.</text>
</comment>
<keyword evidence="3" id="KW-1015">Disulfide bond</keyword>
<dbReference type="PROSITE" id="PS51257">
    <property type="entry name" value="PROKAR_LIPOPROTEIN"/>
    <property type="match status" value="1"/>
</dbReference>
<dbReference type="EMBL" id="JAPNKE010000002">
    <property type="protein sequence ID" value="MCY1009149.1"/>
    <property type="molecule type" value="Genomic_DNA"/>
</dbReference>
<keyword evidence="2" id="KW-0677">Repeat</keyword>
<dbReference type="NCBIfam" id="TIGR02232">
    <property type="entry name" value="myxo_disulf_rpt"/>
    <property type="match status" value="3"/>
</dbReference>
<dbReference type="Pfam" id="PF13948">
    <property type="entry name" value="DUF4215"/>
    <property type="match status" value="2"/>
</dbReference>
<dbReference type="Gene3D" id="3.10.100.10">
    <property type="entry name" value="Mannose-Binding Protein A, subunit A"/>
    <property type="match status" value="1"/>
</dbReference>
<gene>
    <name evidence="4" type="ORF">OV079_27010</name>
</gene>
<accession>A0A9X3IZZ9</accession>
<evidence type="ECO:0000256" key="3">
    <source>
        <dbReference type="ARBA" id="ARBA00023157"/>
    </source>
</evidence>
<keyword evidence="1" id="KW-0732">Signal</keyword>